<organism evidence="1">
    <name type="scientific">Trichuris suis</name>
    <name type="common">pig whipworm</name>
    <dbReference type="NCBI Taxonomy" id="68888"/>
    <lineage>
        <taxon>Eukaryota</taxon>
        <taxon>Metazoa</taxon>
        <taxon>Ecdysozoa</taxon>
        <taxon>Nematoda</taxon>
        <taxon>Enoplea</taxon>
        <taxon>Dorylaimia</taxon>
        <taxon>Trichinellida</taxon>
        <taxon>Trichuridae</taxon>
        <taxon>Trichuris</taxon>
    </lineage>
</organism>
<name>A0A085N3X6_9BILA</name>
<gene>
    <name evidence="1" type="ORF">M514_23661</name>
</gene>
<evidence type="ECO:0000313" key="1">
    <source>
        <dbReference type="EMBL" id="KFD64172.1"/>
    </source>
</evidence>
<accession>A0A085N3X6</accession>
<sequence length="81" mass="9727">HQKKTWRIPRRCCPQSQSGFYRIDVSALVIYAKFYYCPTLSVCHKSRPVVAVFAFRHRFTFRSTKETPSACNKRILRWMRI</sequence>
<dbReference type="Proteomes" id="UP000030758">
    <property type="component" value="Unassembled WGS sequence"/>
</dbReference>
<dbReference type="EMBL" id="KL367560">
    <property type="protein sequence ID" value="KFD64172.1"/>
    <property type="molecule type" value="Genomic_DNA"/>
</dbReference>
<proteinExistence type="predicted"/>
<dbReference type="AlphaFoldDB" id="A0A085N3X6"/>
<feature type="non-terminal residue" evidence="1">
    <location>
        <position position="1"/>
    </location>
</feature>
<reference evidence="1" key="1">
    <citation type="journal article" date="2014" name="Nat. Genet.">
        <title>Genome and transcriptome of the porcine whipworm Trichuris suis.</title>
        <authorList>
            <person name="Jex A.R."/>
            <person name="Nejsum P."/>
            <person name="Schwarz E.M."/>
            <person name="Hu L."/>
            <person name="Young N.D."/>
            <person name="Hall R.S."/>
            <person name="Korhonen P.K."/>
            <person name="Liao S."/>
            <person name="Thamsborg S."/>
            <person name="Xia J."/>
            <person name="Xu P."/>
            <person name="Wang S."/>
            <person name="Scheerlinck J.P."/>
            <person name="Hofmann A."/>
            <person name="Sternberg P.W."/>
            <person name="Wang J."/>
            <person name="Gasser R.B."/>
        </authorList>
    </citation>
    <scope>NUCLEOTIDE SEQUENCE [LARGE SCALE GENOMIC DNA]</scope>
    <source>
        <strain evidence="1">DCEP-RM93F</strain>
    </source>
</reference>
<feature type="non-terminal residue" evidence="1">
    <location>
        <position position="81"/>
    </location>
</feature>
<protein>
    <submittedName>
        <fullName evidence="1">Uncharacterized protein</fullName>
    </submittedName>
</protein>